<name>A0ABS3WL04_9BACL</name>
<evidence type="ECO:0000259" key="8">
    <source>
        <dbReference type="PROSITE" id="PS50928"/>
    </source>
</evidence>
<comment type="subcellular location">
    <subcellularLocation>
        <location evidence="1">Cell membrane</location>
        <topology evidence="1">Multi-pass membrane protein</topology>
    </subcellularLocation>
</comment>
<protein>
    <submittedName>
        <fullName evidence="9">Carbohydrate ABC transporter permease</fullName>
    </submittedName>
</protein>
<feature type="domain" description="ABC transmembrane type-1" evidence="8">
    <location>
        <begin position="75"/>
        <end position="271"/>
    </location>
</feature>
<keyword evidence="2" id="KW-0813">Transport</keyword>
<sequence length="292" mass="32729">MIVQSPASRLADGLIRLFMTLFALFCFLPVLFVLMISVTDEDAIREHGYSFFPAEFSGEAYRLLFQDATTILRSYGISLFVTIVGTLLAVTITAMAAFTLTNRAVRYRNHLAGFFFFTMLFSGGIVPWYMICRELGLNNNVFALLVPSLLFSAFNLFLVRNFMLALPYALVESAKIDGANDAVTAFRILFPLCKPVLATIALFYGLAYWNDWWNAIMLVDDQKLYPVQYFLFKLQSDIQMMTQIQGASSSGTLPAESVKMATAILTIGPIVLMYPYLQRYFVKGLVIGSVKG</sequence>
<comment type="caution">
    <text evidence="9">The sequence shown here is derived from an EMBL/GenBank/DDBJ whole genome shotgun (WGS) entry which is preliminary data.</text>
</comment>
<dbReference type="Proteomes" id="UP000670947">
    <property type="component" value="Unassembled WGS sequence"/>
</dbReference>
<reference evidence="9 10" key="1">
    <citation type="submission" date="2021-03" db="EMBL/GenBank/DDBJ databases">
        <title>Paenibacillus artemisicola MWE-103 whole genome sequence.</title>
        <authorList>
            <person name="Ham Y.J."/>
        </authorList>
    </citation>
    <scope>NUCLEOTIDE SEQUENCE [LARGE SCALE GENOMIC DNA]</scope>
    <source>
        <strain evidence="9 10">MWE-103</strain>
    </source>
</reference>
<organism evidence="9 10">
    <name type="scientific">Paenibacillus artemisiicola</name>
    <dbReference type="NCBI Taxonomy" id="1172618"/>
    <lineage>
        <taxon>Bacteria</taxon>
        <taxon>Bacillati</taxon>
        <taxon>Bacillota</taxon>
        <taxon>Bacilli</taxon>
        <taxon>Bacillales</taxon>
        <taxon>Paenibacillaceae</taxon>
        <taxon>Paenibacillus</taxon>
    </lineage>
</organism>
<evidence type="ECO:0000256" key="3">
    <source>
        <dbReference type="ARBA" id="ARBA00022475"/>
    </source>
</evidence>
<evidence type="ECO:0000313" key="9">
    <source>
        <dbReference type="EMBL" id="MBO7749000.1"/>
    </source>
</evidence>
<feature type="transmembrane region" description="Helical" evidence="7">
    <location>
        <begin position="142"/>
        <end position="163"/>
    </location>
</feature>
<evidence type="ECO:0000256" key="6">
    <source>
        <dbReference type="ARBA" id="ARBA00023136"/>
    </source>
</evidence>
<keyword evidence="6 7" id="KW-0472">Membrane</keyword>
<evidence type="ECO:0000313" key="10">
    <source>
        <dbReference type="Proteomes" id="UP000670947"/>
    </source>
</evidence>
<dbReference type="PANTHER" id="PTHR43744:SF9">
    <property type="entry name" value="POLYGALACTURONAN_RHAMNOGALACTURONAN TRANSPORT SYSTEM PERMEASE PROTEIN YTCP"/>
    <property type="match status" value="1"/>
</dbReference>
<evidence type="ECO:0000256" key="7">
    <source>
        <dbReference type="SAM" id="Phobius"/>
    </source>
</evidence>
<dbReference type="EMBL" id="JAGGDJ010000093">
    <property type="protein sequence ID" value="MBO7749000.1"/>
    <property type="molecule type" value="Genomic_DNA"/>
</dbReference>
<accession>A0ABS3WL04</accession>
<evidence type="ECO:0000256" key="4">
    <source>
        <dbReference type="ARBA" id="ARBA00022692"/>
    </source>
</evidence>
<feature type="transmembrane region" description="Helical" evidence="7">
    <location>
        <begin position="258"/>
        <end position="277"/>
    </location>
</feature>
<dbReference type="PANTHER" id="PTHR43744">
    <property type="entry name" value="ABC TRANSPORTER PERMEASE PROTEIN MG189-RELATED-RELATED"/>
    <property type="match status" value="1"/>
</dbReference>
<keyword evidence="3" id="KW-1003">Cell membrane</keyword>
<keyword evidence="10" id="KW-1185">Reference proteome</keyword>
<feature type="transmembrane region" description="Helical" evidence="7">
    <location>
        <begin position="14"/>
        <end position="36"/>
    </location>
</feature>
<feature type="transmembrane region" description="Helical" evidence="7">
    <location>
        <begin position="75"/>
        <end position="99"/>
    </location>
</feature>
<dbReference type="SUPFAM" id="SSF161098">
    <property type="entry name" value="MetI-like"/>
    <property type="match status" value="1"/>
</dbReference>
<evidence type="ECO:0000256" key="2">
    <source>
        <dbReference type="ARBA" id="ARBA00022448"/>
    </source>
</evidence>
<proteinExistence type="predicted"/>
<dbReference type="RefSeq" id="WP_208851508.1">
    <property type="nucleotide sequence ID" value="NZ_JAGGDJ010000093.1"/>
</dbReference>
<evidence type="ECO:0000256" key="5">
    <source>
        <dbReference type="ARBA" id="ARBA00022989"/>
    </source>
</evidence>
<feature type="transmembrane region" description="Helical" evidence="7">
    <location>
        <begin position="184"/>
        <end position="209"/>
    </location>
</feature>
<dbReference type="InterPro" id="IPR035906">
    <property type="entry name" value="MetI-like_sf"/>
</dbReference>
<evidence type="ECO:0000256" key="1">
    <source>
        <dbReference type="ARBA" id="ARBA00004651"/>
    </source>
</evidence>
<feature type="transmembrane region" description="Helical" evidence="7">
    <location>
        <begin position="111"/>
        <end position="130"/>
    </location>
</feature>
<keyword evidence="4 7" id="KW-0812">Transmembrane</keyword>
<keyword evidence="5 7" id="KW-1133">Transmembrane helix</keyword>
<dbReference type="PROSITE" id="PS50928">
    <property type="entry name" value="ABC_TM1"/>
    <property type="match status" value="1"/>
</dbReference>
<gene>
    <name evidence="9" type="ORF">I8J29_33045</name>
</gene>
<dbReference type="CDD" id="cd06261">
    <property type="entry name" value="TM_PBP2"/>
    <property type="match status" value="1"/>
</dbReference>
<dbReference type="InterPro" id="IPR000515">
    <property type="entry name" value="MetI-like"/>
</dbReference>
<dbReference type="Gene3D" id="1.10.3720.10">
    <property type="entry name" value="MetI-like"/>
    <property type="match status" value="1"/>
</dbReference>